<evidence type="ECO:0000313" key="4">
    <source>
        <dbReference type="EMBL" id="KYM81953.1"/>
    </source>
</evidence>
<evidence type="ECO:0000313" key="5">
    <source>
        <dbReference type="Proteomes" id="UP000078540"/>
    </source>
</evidence>
<protein>
    <submittedName>
        <fullName evidence="4">Larval cuticle protein LCP-17</fullName>
    </submittedName>
</protein>
<keyword evidence="1 2" id="KW-0193">Cuticle</keyword>
<dbReference type="PANTHER" id="PTHR10380">
    <property type="entry name" value="CUTICLE PROTEIN"/>
    <property type="match status" value="1"/>
</dbReference>
<gene>
    <name evidence="4" type="ORF">ALC53_07594</name>
</gene>
<dbReference type="PROSITE" id="PS51155">
    <property type="entry name" value="CHIT_BIND_RR_2"/>
    <property type="match status" value="1"/>
</dbReference>
<accession>A0A195BBN7</accession>
<organism evidence="4 5">
    <name type="scientific">Atta colombica</name>
    <dbReference type="NCBI Taxonomy" id="520822"/>
    <lineage>
        <taxon>Eukaryota</taxon>
        <taxon>Metazoa</taxon>
        <taxon>Ecdysozoa</taxon>
        <taxon>Arthropoda</taxon>
        <taxon>Hexapoda</taxon>
        <taxon>Insecta</taxon>
        <taxon>Pterygota</taxon>
        <taxon>Neoptera</taxon>
        <taxon>Endopterygota</taxon>
        <taxon>Hymenoptera</taxon>
        <taxon>Apocrita</taxon>
        <taxon>Aculeata</taxon>
        <taxon>Formicoidea</taxon>
        <taxon>Formicidae</taxon>
        <taxon>Myrmicinae</taxon>
        <taxon>Atta</taxon>
    </lineage>
</organism>
<keyword evidence="3" id="KW-0812">Transmembrane</keyword>
<feature type="transmembrane region" description="Helical" evidence="3">
    <location>
        <begin position="76"/>
        <end position="96"/>
    </location>
</feature>
<name>A0A195BBN7_9HYME</name>
<dbReference type="STRING" id="520822.A0A195BBN7"/>
<proteinExistence type="predicted"/>
<dbReference type="GO" id="GO:0062129">
    <property type="term" value="C:chitin-based extracellular matrix"/>
    <property type="evidence" value="ECO:0007669"/>
    <property type="project" value="TreeGrafter"/>
</dbReference>
<dbReference type="EMBL" id="KQ976526">
    <property type="protein sequence ID" value="KYM81953.1"/>
    <property type="molecule type" value="Genomic_DNA"/>
</dbReference>
<evidence type="ECO:0000256" key="2">
    <source>
        <dbReference type="PROSITE-ProRule" id="PRU00497"/>
    </source>
</evidence>
<dbReference type="InterPro" id="IPR050468">
    <property type="entry name" value="Cuticle_Struct_Prot"/>
</dbReference>
<keyword evidence="5" id="KW-1185">Reference proteome</keyword>
<dbReference type="InterPro" id="IPR031311">
    <property type="entry name" value="CHIT_BIND_RR_consensus"/>
</dbReference>
<dbReference type="PRINTS" id="PR00947">
    <property type="entry name" value="CUTICLE"/>
</dbReference>
<sequence>MAKCERSTVIKPAIRYFEVHPIVASADCETRMQILTRILQVYTFRFSKKLKVRLIMLKNLITVAKLLYLMNAANVILYVTIMLLQVVFLGMLGIVLQGSHDSRRDWRCDWQMLALRMETSFIGAVAQADGNAVVISITERSLNAKSVLVFGDIEKLTLLLAFMMLITTVYPVIKSKLRRRLLYSIAEKPAKVTALCVLVTVAIAAPVDNASPIPIVKQALDGPNPDGSYNYNYETGNGIQVQEEGHLNNVGTDNEALEVHGSYSFTDADGQTYQISYIANENGFQPEGAHLPTAPPVPPQILRALQYIAEHPEENEKH</sequence>
<dbReference type="GO" id="GO:0008010">
    <property type="term" value="F:structural constituent of chitin-based larval cuticle"/>
    <property type="evidence" value="ECO:0007669"/>
    <property type="project" value="TreeGrafter"/>
</dbReference>
<dbReference type="PANTHER" id="PTHR10380:SF173">
    <property type="entry name" value="CUTICULAR PROTEIN 47EF, ISOFORM C-RELATED"/>
    <property type="match status" value="1"/>
</dbReference>
<evidence type="ECO:0000256" key="1">
    <source>
        <dbReference type="ARBA" id="ARBA00022460"/>
    </source>
</evidence>
<dbReference type="Proteomes" id="UP000078540">
    <property type="component" value="Unassembled WGS sequence"/>
</dbReference>
<reference evidence="4 5" key="1">
    <citation type="submission" date="2015-09" db="EMBL/GenBank/DDBJ databases">
        <title>Atta colombica WGS genome.</title>
        <authorList>
            <person name="Nygaard S."/>
            <person name="Hu H."/>
            <person name="Boomsma J."/>
            <person name="Zhang G."/>
        </authorList>
    </citation>
    <scope>NUCLEOTIDE SEQUENCE [LARGE SCALE GENOMIC DNA]</scope>
    <source>
        <strain evidence="4">Treedump-2</strain>
        <tissue evidence="4">Whole body</tissue>
    </source>
</reference>
<keyword evidence="3" id="KW-1133">Transmembrane helix</keyword>
<dbReference type="InterPro" id="IPR000618">
    <property type="entry name" value="Insect_cuticle"/>
</dbReference>
<dbReference type="PROSITE" id="PS00233">
    <property type="entry name" value="CHIT_BIND_RR_1"/>
    <property type="match status" value="1"/>
</dbReference>
<feature type="transmembrane region" description="Helical" evidence="3">
    <location>
        <begin position="156"/>
        <end position="173"/>
    </location>
</feature>
<dbReference type="Pfam" id="PF00379">
    <property type="entry name" value="Chitin_bind_4"/>
    <property type="match status" value="1"/>
</dbReference>
<keyword evidence="3" id="KW-0472">Membrane</keyword>
<evidence type="ECO:0000256" key="3">
    <source>
        <dbReference type="SAM" id="Phobius"/>
    </source>
</evidence>
<dbReference type="AlphaFoldDB" id="A0A195BBN7"/>